<dbReference type="SUPFAM" id="SSF52129">
    <property type="entry name" value="Caspase-like"/>
    <property type="match status" value="1"/>
</dbReference>
<gene>
    <name evidence="3" type="ORF">ENX07_01720</name>
</gene>
<feature type="domain" description="Gingipain" evidence="1">
    <location>
        <begin position="190"/>
        <end position="549"/>
    </location>
</feature>
<dbReference type="Pfam" id="PF01364">
    <property type="entry name" value="Peptidase_C25"/>
    <property type="match status" value="1"/>
</dbReference>
<organism evidence="3">
    <name type="scientific">candidate division WOR-3 bacterium</name>
    <dbReference type="NCBI Taxonomy" id="2052148"/>
    <lineage>
        <taxon>Bacteria</taxon>
        <taxon>Bacteria division WOR-3</taxon>
    </lineage>
</organism>
<dbReference type="InterPro" id="IPR001769">
    <property type="entry name" value="Gingipain"/>
</dbReference>
<dbReference type="InterPro" id="IPR038490">
    <property type="entry name" value="Gingipain_propep_sf"/>
</dbReference>
<dbReference type="InterPro" id="IPR013783">
    <property type="entry name" value="Ig-like_fold"/>
</dbReference>
<evidence type="ECO:0000259" key="1">
    <source>
        <dbReference type="Pfam" id="PF01364"/>
    </source>
</evidence>
<dbReference type="AlphaFoldDB" id="A0A7C3YS69"/>
<dbReference type="Gene3D" id="2.60.120.200">
    <property type="match status" value="1"/>
</dbReference>
<accession>A0A7C3YS69</accession>
<proteinExistence type="predicted"/>
<evidence type="ECO:0008006" key="4">
    <source>
        <dbReference type="Google" id="ProtNLM"/>
    </source>
</evidence>
<evidence type="ECO:0000313" key="3">
    <source>
        <dbReference type="EMBL" id="HGE98776.1"/>
    </source>
</evidence>
<dbReference type="Gene3D" id="3.40.50.1460">
    <property type="match status" value="1"/>
</dbReference>
<evidence type="ECO:0000259" key="2">
    <source>
        <dbReference type="Pfam" id="PF08126"/>
    </source>
</evidence>
<dbReference type="Gene3D" id="2.60.40.10">
    <property type="entry name" value="Immunoglobulins"/>
    <property type="match status" value="1"/>
</dbReference>
<name>A0A7C3YS69_UNCW3</name>
<dbReference type="GO" id="GO:0004197">
    <property type="term" value="F:cysteine-type endopeptidase activity"/>
    <property type="evidence" value="ECO:0007669"/>
    <property type="project" value="InterPro"/>
</dbReference>
<dbReference type="EMBL" id="DTMQ01000011">
    <property type="protein sequence ID" value="HGE98776.1"/>
    <property type="molecule type" value="Genomic_DNA"/>
</dbReference>
<dbReference type="SUPFAM" id="SSF49464">
    <property type="entry name" value="Carboxypeptidase regulatory domain-like"/>
    <property type="match status" value="1"/>
</dbReference>
<reference evidence="3" key="1">
    <citation type="journal article" date="2020" name="mSystems">
        <title>Genome- and Community-Level Interaction Insights into Carbon Utilization and Element Cycling Functions of Hydrothermarchaeota in Hydrothermal Sediment.</title>
        <authorList>
            <person name="Zhou Z."/>
            <person name="Liu Y."/>
            <person name="Xu W."/>
            <person name="Pan J."/>
            <person name="Luo Z.H."/>
            <person name="Li M."/>
        </authorList>
    </citation>
    <scope>NUCLEOTIDE SEQUENCE [LARGE SCALE GENOMIC DNA]</scope>
    <source>
        <strain evidence="3">SpSt-906</strain>
    </source>
</reference>
<dbReference type="Pfam" id="PF08126">
    <property type="entry name" value="Propeptide_C25"/>
    <property type="match status" value="1"/>
</dbReference>
<dbReference type="GO" id="GO:0006508">
    <property type="term" value="P:proteolysis"/>
    <property type="evidence" value="ECO:0007669"/>
    <property type="project" value="InterPro"/>
</dbReference>
<dbReference type="Gene3D" id="2.60.40.4070">
    <property type="match status" value="1"/>
</dbReference>
<dbReference type="Gene3D" id="2.60.40.3800">
    <property type="match status" value="1"/>
</dbReference>
<protein>
    <recommendedName>
        <fullName evidence="4">T9SS type A sorting domain-containing protein</fullName>
    </recommendedName>
</protein>
<dbReference type="InterPro" id="IPR029030">
    <property type="entry name" value="Caspase-like_dom_sf"/>
</dbReference>
<dbReference type="InterPro" id="IPR012600">
    <property type="entry name" value="Propeptide_C25"/>
</dbReference>
<dbReference type="InterPro" id="IPR008969">
    <property type="entry name" value="CarboxyPept-like_regulatory"/>
</dbReference>
<feature type="domain" description="Gingipain propeptide" evidence="2">
    <location>
        <begin position="36"/>
        <end position="179"/>
    </location>
</feature>
<sequence>MRRKKYLCWKIGILFFLLSFNLFARSLSLEFSSPILEKRGEFDRILLPDCELTGEVGRPELPVFGKTFLLPRGAKVSQVRLKGFELETLPSSFTIFPTQPQYPLSLIPREKYFAFDTSVYQSEDLYPGKVFELVGIGKGKEGEIAEFLIYPIQYQPKSGKVLFYKRIDLEIGVENGENKERKEEYGNMEYLIITSPPLDTVFARLADWKTKKGVPSKIRTVSWIEANYPGRDRAEKIRNYLKTLPDSGTKWVLLGGDTDIIPCRYAYAMTCSANIHPREDFLPSDLYYSDLDGNWNFDGDTIFGEVEDSIDLYPDLFVGRAPVRTVSEAQGFVNKVLTYEKNPPADYLTNVLFFAEVLWSSPYTDGGVHKDKMERESFSSDFNITKLYQRLGNLSRSSVMSAIRNGQNLLNHDGHGWIDVMSTGGTTLRNADMDTITNLNCYGVLYSIGCWTTAYDYDCIAEHYVKNSRGGGIGFIGNSSYGWGSPGNPGFGYSDKFDNRFFSELLKNGRRLGEALAYAKIHYIPFSRQKNVYRWHQYQVNLLGDPEISVWTKRPCSLTVYSPPSIPRGGGRILFQVSYDGRPVENALVCLQKGDESYDRGLTDEKGEVFLLATPQTSGDFSLTVTAPNFYPRERNIPVVAGGYINFLGFLLNDSLGNNDRIVNPNETVFVSPIFKNAGDGIVENINLILFTSDSLVRIVDSLSHIASLSPGESVVVRNAFCLVTGEIEDGHSVSFDLRVRSNQEWHYKPSLLVGRPNLKIYYAEVKERPSRPGEVKKINIALSNLGFGIGHSIWARLISIDPYFMVLSPESLFYGEIQPKSVKRISDTFLIAISPSCPGSYQGNLVLSLSSEDYNFFDTFPILIGETGFSDDLESGPSLWETGGTGNLWHLSVRRAHSGNTSWYCGDEWTGRYNNNMDCYIQTIPFMVEANSHLKFWRWFKVPNYGVDGIYVIILSANRAETLDFIGTGGALGEGKVIESEWCLEDYDLSFLRMGETIRVRIAFKSDNDGQTSEGFYIDDLTVGGLPPEIPSFVKERVKPSFLPYLFLFPNPTKRGLFIEVKSQADLEGGAILISDAQGRLVRRIPLLGEERIYWDRKDTNGRLVPSGLYLLFLNKSSSVVRKVILLD</sequence>
<comment type="caution">
    <text evidence="3">The sequence shown here is derived from an EMBL/GenBank/DDBJ whole genome shotgun (WGS) entry which is preliminary data.</text>
</comment>